<feature type="region of interest" description="Disordered" evidence="1">
    <location>
        <begin position="226"/>
        <end position="254"/>
    </location>
</feature>
<comment type="caution">
    <text evidence="2">The sequence shown here is derived from an EMBL/GenBank/DDBJ whole genome shotgun (WGS) entry which is preliminary data.</text>
</comment>
<feature type="compositionally biased region" description="Acidic residues" evidence="1">
    <location>
        <begin position="25"/>
        <end position="49"/>
    </location>
</feature>
<sequence length="254" mass="28816">MDDRQVHYRILNELSEPIKIQIFNEDPDDLQDEEDEEDDQENDNDDEDLFNGYAPLTREQIPPGQEWTYKKQCACGDCCVGTIKVDTANDRMFLVDANETSSNKKITRQVMTTICSDNETVGEQSCQSLDCDEQQQREEDSEQQRPLVVNLTLEVKVDDSPKIDKEDPLIVNLILKAVPASATSTEKEISRDCLSPTSVNGMLQRLQDIETMIAIGHEVPDSLDEQISERSKLSQFSERSKLSSLSERSKLSHV</sequence>
<evidence type="ECO:0000313" key="2">
    <source>
        <dbReference type="EMBL" id="CAB9507524.1"/>
    </source>
</evidence>
<dbReference type="EMBL" id="CAICTM010000309">
    <property type="protein sequence ID" value="CAB9507524.1"/>
    <property type="molecule type" value="Genomic_DNA"/>
</dbReference>
<organism evidence="2 3">
    <name type="scientific">Seminavis robusta</name>
    <dbReference type="NCBI Taxonomy" id="568900"/>
    <lineage>
        <taxon>Eukaryota</taxon>
        <taxon>Sar</taxon>
        <taxon>Stramenopiles</taxon>
        <taxon>Ochrophyta</taxon>
        <taxon>Bacillariophyta</taxon>
        <taxon>Bacillariophyceae</taxon>
        <taxon>Bacillariophycidae</taxon>
        <taxon>Naviculales</taxon>
        <taxon>Naviculaceae</taxon>
        <taxon>Seminavis</taxon>
    </lineage>
</organism>
<proteinExistence type="predicted"/>
<dbReference type="AlphaFoldDB" id="A0A9N8DUW9"/>
<name>A0A9N8DUW9_9STRA</name>
<feature type="region of interest" description="Disordered" evidence="1">
    <location>
        <begin position="25"/>
        <end position="51"/>
    </location>
</feature>
<evidence type="ECO:0000256" key="1">
    <source>
        <dbReference type="SAM" id="MobiDB-lite"/>
    </source>
</evidence>
<evidence type="ECO:0000313" key="3">
    <source>
        <dbReference type="Proteomes" id="UP001153069"/>
    </source>
</evidence>
<dbReference type="Proteomes" id="UP001153069">
    <property type="component" value="Unassembled WGS sequence"/>
</dbReference>
<accession>A0A9N8DUW9</accession>
<keyword evidence="3" id="KW-1185">Reference proteome</keyword>
<protein>
    <submittedName>
        <fullName evidence="2">Uncharacterized protein</fullName>
    </submittedName>
</protein>
<reference evidence="2" key="1">
    <citation type="submission" date="2020-06" db="EMBL/GenBank/DDBJ databases">
        <authorList>
            <consortium name="Plant Systems Biology data submission"/>
        </authorList>
    </citation>
    <scope>NUCLEOTIDE SEQUENCE</scope>
    <source>
        <strain evidence="2">D6</strain>
    </source>
</reference>
<gene>
    <name evidence="2" type="ORF">SEMRO_310_G113950.1</name>
</gene>